<dbReference type="SUPFAM" id="SSF90123">
    <property type="entry name" value="ABC transporter transmembrane region"/>
    <property type="match status" value="1"/>
</dbReference>
<feature type="transmembrane region" description="Helical" evidence="9">
    <location>
        <begin position="164"/>
        <end position="191"/>
    </location>
</feature>
<evidence type="ECO:0000256" key="3">
    <source>
        <dbReference type="ARBA" id="ARBA00022475"/>
    </source>
</evidence>
<reference evidence="12 13" key="1">
    <citation type="submission" date="2018-03" db="EMBL/GenBank/DDBJ databases">
        <title>Genomic Encyclopedia of Type Strains, Phase III (KMG-III): the genomes of soil and plant-associated and newly described type strains.</title>
        <authorList>
            <person name="Whitman W."/>
        </authorList>
    </citation>
    <scope>NUCLEOTIDE SEQUENCE [LARGE SCALE GENOMIC DNA]</scope>
    <source>
        <strain evidence="12 13">CGMCC 1.12259</strain>
    </source>
</reference>
<keyword evidence="8 9" id="KW-0472">Membrane</keyword>
<dbReference type="GO" id="GO:0016887">
    <property type="term" value="F:ATP hydrolysis activity"/>
    <property type="evidence" value="ECO:0007669"/>
    <property type="project" value="InterPro"/>
</dbReference>
<keyword evidence="7 9" id="KW-1133">Transmembrane helix</keyword>
<organism evidence="12 13">
    <name type="scientific">Planomicrobium soli</name>
    <dbReference type="NCBI Taxonomy" id="1176648"/>
    <lineage>
        <taxon>Bacteria</taxon>
        <taxon>Bacillati</taxon>
        <taxon>Bacillota</taxon>
        <taxon>Bacilli</taxon>
        <taxon>Bacillales</taxon>
        <taxon>Caryophanaceae</taxon>
        <taxon>Planomicrobium</taxon>
    </lineage>
</organism>
<evidence type="ECO:0000256" key="4">
    <source>
        <dbReference type="ARBA" id="ARBA00022692"/>
    </source>
</evidence>
<feature type="transmembrane region" description="Helical" evidence="9">
    <location>
        <begin position="245"/>
        <end position="265"/>
    </location>
</feature>
<keyword evidence="2" id="KW-0813">Transport</keyword>
<keyword evidence="4 9" id="KW-0812">Transmembrane</keyword>
<dbReference type="AlphaFoldDB" id="A0A2P8FTM6"/>
<evidence type="ECO:0000256" key="9">
    <source>
        <dbReference type="SAM" id="Phobius"/>
    </source>
</evidence>
<evidence type="ECO:0000256" key="1">
    <source>
        <dbReference type="ARBA" id="ARBA00004651"/>
    </source>
</evidence>
<dbReference type="PANTHER" id="PTHR43394">
    <property type="entry name" value="ATP-DEPENDENT PERMEASE MDL1, MITOCHONDRIAL"/>
    <property type="match status" value="1"/>
</dbReference>
<feature type="domain" description="ABC transporter" evidence="10">
    <location>
        <begin position="339"/>
        <end position="572"/>
    </location>
</feature>
<name>A0A2P8FTM6_9BACL</name>
<dbReference type="PROSITE" id="PS50893">
    <property type="entry name" value="ABC_TRANSPORTER_2"/>
    <property type="match status" value="1"/>
</dbReference>
<dbReference type="GO" id="GO:0005524">
    <property type="term" value="F:ATP binding"/>
    <property type="evidence" value="ECO:0007669"/>
    <property type="project" value="UniProtKB-KW"/>
</dbReference>
<keyword evidence="5" id="KW-0547">Nucleotide-binding</keyword>
<feature type="domain" description="ABC transmembrane type-1" evidence="11">
    <location>
        <begin position="23"/>
        <end position="305"/>
    </location>
</feature>
<dbReference type="InterPro" id="IPR039421">
    <property type="entry name" value="Type_1_exporter"/>
</dbReference>
<dbReference type="GO" id="GO:0015421">
    <property type="term" value="F:ABC-type oligopeptide transporter activity"/>
    <property type="evidence" value="ECO:0007669"/>
    <property type="project" value="TreeGrafter"/>
</dbReference>
<dbReference type="InterPro" id="IPR036640">
    <property type="entry name" value="ABC1_TM_sf"/>
</dbReference>
<dbReference type="Proteomes" id="UP000242682">
    <property type="component" value="Unassembled WGS sequence"/>
</dbReference>
<dbReference type="GO" id="GO:0005886">
    <property type="term" value="C:plasma membrane"/>
    <property type="evidence" value="ECO:0007669"/>
    <property type="project" value="UniProtKB-SubCell"/>
</dbReference>
<evidence type="ECO:0000256" key="2">
    <source>
        <dbReference type="ARBA" id="ARBA00022448"/>
    </source>
</evidence>
<feature type="transmembrane region" description="Helical" evidence="9">
    <location>
        <begin position="59"/>
        <end position="79"/>
    </location>
</feature>
<feature type="transmembrane region" description="Helical" evidence="9">
    <location>
        <begin position="20"/>
        <end position="38"/>
    </location>
</feature>
<dbReference type="PROSITE" id="PS00211">
    <property type="entry name" value="ABC_TRANSPORTER_1"/>
    <property type="match status" value="1"/>
</dbReference>
<keyword evidence="6 12" id="KW-0067">ATP-binding</keyword>
<dbReference type="Gene3D" id="3.40.50.300">
    <property type="entry name" value="P-loop containing nucleotide triphosphate hydrolases"/>
    <property type="match status" value="1"/>
</dbReference>
<keyword evidence="13" id="KW-1185">Reference proteome</keyword>
<dbReference type="InterPro" id="IPR027417">
    <property type="entry name" value="P-loop_NTPase"/>
</dbReference>
<dbReference type="PROSITE" id="PS50929">
    <property type="entry name" value="ABC_TM1F"/>
    <property type="match status" value="1"/>
</dbReference>
<comment type="subcellular location">
    <subcellularLocation>
        <location evidence="1">Cell membrane</location>
        <topology evidence="1">Multi-pass membrane protein</topology>
    </subcellularLocation>
</comment>
<dbReference type="InterPro" id="IPR011527">
    <property type="entry name" value="ABC1_TM_dom"/>
</dbReference>
<evidence type="ECO:0000256" key="8">
    <source>
        <dbReference type="ARBA" id="ARBA00023136"/>
    </source>
</evidence>
<dbReference type="InterPro" id="IPR003593">
    <property type="entry name" value="AAA+_ATPase"/>
</dbReference>
<evidence type="ECO:0000256" key="6">
    <source>
        <dbReference type="ARBA" id="ARBA00022840"/>
    </source>
</evidence>
<feature type="transmembrane region" description="Helical" evidence="9">
    <location>
        <begin position="285"/>
        <end position="304"/>
    </location>
</feature>
<dbReference type="Pfam" id="PF00005">
    <property type="entry name" value="ABC_tran"/>
    <property type="match status" value="1"/>
</dbReference>
<dbReference type="PANTHER" id="PTHR43394:SF1">
    <property type="entry name" value="ATP-BINDING CASSETTE SUB-FAMILY B MEMBER 10, MITOCHONDRIAL"/>
    <property type="match status" value="1"/>
</dbReference>
<evidence type="ECO:0000313" key="12">
    <source>
        <dbReference type="EMBL" id="PSL25080.1"/>
    </source>
</evidence>
<evidence type="ECO:0000259" key="10">
    <source>
        <dbReference type="PROSITE" id="PS50893"/>
    </source>
</evidence>
<comment type="caution">
    <text evidence="12">The sequence shown here is derived from an EMBL/GenBank/DDBJ whole genome shotgun (WGS) entry which is preliminary data.</text>
</comment>
<dbReference type="InterPro" id="IPR017871">
    <property type="entry name" value="ABC_transporter-like_CS"/>
</dbReference>
<sequence>MFKGLVFLKTVFSYAKPYKGYIVFALFLMLLELTVELMQPFVIAKIVDDGIMAGDQERIVQLGILLIGLSVIALLSGIINSYYASHVSQSFSFDLRRELYGRVQSFSLATFNRFPASGLITRLTSDITLVQQVLFMGLRIMLRAPLLVVGSMVMAFVVNPKLAVYLVIVFPILLVFLYVMVLKGVAYFGFVQKRLDRVNRMVQENLQAVRLIKAYLRGNYESSRFSEVAGSLKFDTVKAFRIMEIVLPVLLLGMNLSLLAVLWFGASYIQTGGAQIGELVAIVNYAMRMTGAFSMFSFIIMAFARAKASSERIEEVLLAEDAREKEEQGAAQTVQRGEIVFDNVSFAYPGTSREVLRNISFRLKPNEKLAIMGATGSGKTSLLQLIPRFYDATDGAVFVHGHDVKNWSLRALRKTIGVVPQQSLLFTGTITDNLSWGKEQAVQEELADAAQKAQIHQTVVRFPKGYSTRVGQKGVNLSGGQKQRLSIARALVRKPSILILDDSTSALDVKTEAALWKALESEKATMLVVTQKIRTAKIADRILLMEEGMVSAYGTHEHLMKHSELYRQIALSQQEEEVDEYV</sequence>
<dbReference type="FunFam" id="3.40.50.300:FF:000221">
    <property type="entry name" value="Multidrug ABC transporter ATP-binding protein"/>
    <property type="match status" value="1"/>
</dbReference>
<keyword evidence="3" id="KW-1003">Cell membrane</keyword>
<evidence type="ECO:0000313" key="13">
    <source>
        <dbReference type="Proteomes" id="UP000242682"/>
    </source>
</evidence>
<evidence type="ECO:0000259" key="11">
    <source>
        <dbReference type="PROSITE" id="PS50929"/>
    </source>
</evidence>
<accession>A0A2P8FTM6</accession>
<dbReference type="Gene3D" id="1.20.1560.10">
    <property type="entry name" value="ABC transporter type 1, transmembrane domain"/>
    <property type="match status" value="1"/>
</dbReference>
<dbReference type="SMART" id="SM00382">
    <property type="entry name" value="AAA"/>
    <property type="match status" value="1"/>
</dbReference>
<evidence type="ECO:0000256" key="5">
    <source>
        <dbReference type="ARBA" id="ARBA00022741"/>
    </source>
</evidence>
<dbReference type="Pfam" id="PF00664">
    <property type="entry name" value="ABC_membrane"/>
    <property type="match status" value="1"/>
</dbReference>
<dbReference type="CDD" id="cd18548">
    <property type="entry name" value="ABC_6TM_Tm287_like"/>
    <property type="match status" value="1"/>
</dbReference>
<feature type="transmembrane region" description="Helical" evidence="9">
    <location>
        <begin position="140"/>
        <end position="158"/>
    </location>
</feature>
<proteinExistence type="predicted"/>
<protein>
    <submittedName>
        <fullName evidence="12">ATP-binding cassette subfamily B protein</fullName>
    </submittedName>
</protein>
<dbReference type="InterPro" id="IPR003439">
    <property type="entry name" value="ABC_transporter-like_ATP-bd"/>
</dbReference>
<evidence type="ECO:0000256" key="7">
    <source>
        <dbReference type="ARBA" id="ARBA00022989"/>
    </source>
</evidence>
<dbReference type="SUPFAM" id="SSF52540">
    <property type="entry name" value="P-loop containing nucleoside triphosphate hydrolases"/>
    <property type="match status" value="1"/>
</dbReference>
<dbReference type="EMBL" id="PYAT01000022">
    <property type="protein sequence ID" value="PSL25080.1"/>
    <property type="molecule type" value="Genomic_DNA"/>
</dbReference>
<gene>
    <name evidence="12" type="ORF">B0H99_12231</name>
</gene>